<evidence type="ECO:0000313" key="1">
    <source>
        <dbReference type="EMBL" id="CAK9160741.1"/>
    </source>
</evidence>
<evidence type="ECO:0000313" key="2">
    <source>
        <dbReference type="Proteomes" id="UP001642360"/>
    </source>
</evidence>
<gene>
    <name evidence="1" type="ORF">ILEXP_LOCUS29522</name>
</gene>
<dbReference type="Proteomes" id="UP001642360">
    <property type="component" value="Unassembled WGS sequence"/>
</dbReference>
<reference evidence="1 2" key="1">
    <citation type="submission" date="2024-02" db="EMBL/GenBank/DDBJ databases">
        <authorList>
            <person name="Vignale AGUSTIN F."/>
            <person name="Sosa J E."/>
            <person name="Modenutti C."/>
        </authorList>
    </citation>
    <scope>NUCLEOTIDE SEQUENCE [LARGE SCALE GENOMIC DNA]</scope>
</reference>
<proteinExistence type="predicted"/>
<protein>
    <submittedName>
        <fullName evidence="1">Uncharacterized protein</fullName>
    </submittedName>
</protein>
<dbReference type="AlphaFoldDB" id="A0ABC8SU89"/>
<accession>A0ABC8SU89</accession>
<name>A0ABC8SU89_9AQUA</name>
<organism evidence="1 2">
    <name type="scientific">Ilex paraguariensis</name>
    <name type="common">yerba mate</name>
    <dbReference type="NCBI Taxonomy" id="185542"/>
    <lineage>
        <taxon>Eukaryota</taxon>
        <taxon>Viridiplantae</taxon>
        <taxon>Streptophyta</taxon>
        <taxon>Embryophyta</taxon>
        <taxon>Tracheophyta</taxon>
        <taxon>Spermatophyta</taxon>
        <taxon>Magnoliopsida</taxon>
        <taxon>eudicotyledons</taxon>
        <taxon>Gunneridae</taxon>
        <taxon>Pentapetalae</taxon>
        <taxon>asterids</taxon>
        <taxon>campanulids</taxon>
        <taxon>Aquifoliales</taxon>
        <taxon>Aquifoliaceae</taxon>
        <taxon>Ilex</taxon>
    </lineage>
</organism>
<sequence>MVSFIQCASYINVYNFFQIWFSVAISDCPMDYGSAGSVFCWNFSCTCGGPSRRSCCVRFNILIGRHGITFPGLSSSFFLREADSSYSWFSASGAWLEDWFMRLFPALISLLLPDVAALPLQLW</sequence>
<keyword evidence="2" id="KW-1185">Reference proteome</keyword>
<comment type="caution">
    <text evidence="1">The sequence shown here is derived from an EMBL/GenBank/DDBJ whole genome shotgun (WGS) entry which is preliminary data.</text>
</comment>
<dbReference type="EMBL" id="CAUOFW020003569">
    <property type="protein sequence ID" value="CAK9160741.1"/>
    <property type="molecule type" value="Genomic_DNA"/>
</dbReference>